<accession>F1Z9A5</accession>
<dbReference type="InterPro" id="IPR009225">
    <property type="entry name" value="Phage_head_completion_GpL"/>
</dbReference>
<sequence length="203" mass="21875">MAPMSSSPLISLPPAPATPAGLVLPGDGWWPDIDANAAREACRLPDYVTDARLLASLEGAVLTVTADLAEWAAQLLGAGAANLGAVTAAQLVSLMVPDHRPTHRRPISPCAPFHRQRPRYTAAQAMWLCAPAGSASRLSALYLRAVRFAAMAEVSDQYRDMATITPKQPRVEAIEETGADYYRWSVEARRDMLGQTRVAVELI</sequence>
<protein>
    <submittedName>
        <fullName evidence="1">Phage P2 capsid completion gpL-like protein</fullName>
    </submittedName>
</protein>
<dbReference type="EMBL" id="AEWJ01000041">
    <property type="protein sequence ID" value="EGD58400.1"/>
    <property type="molecule type" value="Genomic_DNA"/>
</dbReference>
<dbReference type="Proteomes" id="UP000004728">
    <property type="component" value="Unassembled WGS sequence"/>
</dbReference>
<comment type="caution">
    <text evidence="1">The sequence shown here is derived from an EMBL/GenBank/DDBJ whole genome shotgun (WGS) entry which is preliminary data.</text>
</comment>
<evidence type="ECO:0000313" key="1">
    <source>
        <dbReference type="EMBL" id="EGD58400.1"/>
    </source>
</evidence>
<dbReference type="STRING" id="983920.Y88_0455"/>
<keyword evidence="2" id="KW-1185">Reference proteome</keyword>
<dbReference type="InParanoid" id="F1Z9A5"/>
<dbReference type="HOGENOM" id="CLU_1347762_0_0_5"/>
<evidence type="ECO:0000313" key="2">
    <source>
        <dbReference type="Proteomes" id="UP000004728"/>
    </source>
</evidence>
<gene>
    <name evidence="1" type="ORF">Y88_0455</name>
</gene>
<proteinExistence type="predicted"/>
<dbReference type="OrthoDB" id="6312934at2"/>
<dbReference type="AlphaFoldDB" id="F1Z9A5"/>
<organism evidence="1 2">
    <name type="scientific">Novosphingobium nitrogenifigens DSM 19370</name>
    <dbReference type="NCBI Taxonomy" id="983920"/>
    <lineage>
        <taxon>Bacteria</taxon>
        <taxon>Pseudomonadati</taxon>
        <taxon>Pseudomonadota</taxon>
        <taxon>Alphaproteobacteria</taxon>
        <taxon>Sphingomonadales</taxon>
        <taxon>Sphingomonadaceae</taxon>
        <taxon>Novosphingobium</taxon>
    </lineage>
</organism>
<reference evidence="1 2" key="1">
    <citation type="journal article" date="2012" name="J. Bacteriol.">
        <title>Draft Genome Sequence of Novosphingobium nitrogenifigens Y88T.</title>
        <authorList>
            <person name="Strabala T.J."/>
            <person name="Macdonald L."/>
            <person name="Liu V."/>
            <person name="Smit A.M."/>
        </authorList>
    </citation>
    <scope>NUCLEOTIDE SEQUENCE [LARGE SCALE GENOMIC DNA]</scope>
    <source>
        <strain evidence="1 2">DSM 19370</strain>
    </source>
</reference>
<dbReference type="Pfam" id="PF05926">
    <property type="entry name" value="Phage_GPL"/>
    <property type="match status" value="2"/>
</dbReference>
<name>F1Z9A5_9SPHN</name>